<evidence type="ECO:0000313" key="2">
    <source>
        <dbReference type="Proteomes" id="UP000002358"/>
    </source>
</evidence>
<dbReference type="EnsemblMetazoa" id="XM_003427626">
    <property type="protein sequence ID" value="XP_003427674"/>
    <property type="gene ID" value="LOC100678769"/>
</dbReference>
<organism evidence="1 2">
    <name type="scientific">Nasonia vitripennis</name>
    <name type="common">Parasitic wasp</name>
    <dbReference type="NCBI Taxonomy" id="7425"/>
    <lineage>
        <taxon>Eukaryota</taxon>
        <taxon>Metazoa</taxon>
        <taxon>Ecdysozoa</taxon>
        <taxon>Arthropoda</taxon>
        <taxon>Hexapoda</taxon>
        <taxon>Insecta</taxon>
        <taxon>Pterygota</taxon>
        <taxon>Neoptera</taxon>
        <taxon>Endopterygota</taxon>
        <taxon>Hymenoptera</taxon>
        <taxon>Apocrita</taxon>
        <taxon>Proctotrupomorpha</taxon>
        <taxon>Chalcidoidea</taxon>
        <taxon>Pteromalidae</taxon>
        <taxon>Pteromalinae</taxon>
        <taxon>Nasonia</taxon>
    </lineage>
</organism>
<keyword evidence="2" id="KW-1185">Reference proteome</keyword>
<dbReference type="Proteomes" id="UP000002358">
    <property type="component" value="Unassembled WGS sequence"/>
</dbReference>
<evidence type="ECO:0000313" key="1">
    <source>
        <dbReference type="EnsemblMetazoa" id="XP_003427674"/>
    </source>
</evidence>
<sequence length="228" mass="26786">MALNISDRYYFKHNVGGLERLLWSIEFLEASGENLDIDNERFIRTLAGMVSTAFKSRYAAHVLRQFIMLEGGFEGIMRRKPYYYSMNVAARFFSEHVVATFRDQFPLERIKNKEAVRILMVLYRANISQLKRLINVTGKKLEKTKLLTERVKRSKSSILHSGRLLKHHLDRFKKTTLLTDKFMRGQLKCTLHKVLNTYTPNEIVSKNYKDFIHVHHQLDESTVDSDNE</sequence>
<dbReference type="KEGG" id="nvi:100678769"/>
<name>A0A7M7GMY4_NASVI</name>
<accession>A0A7M7GMY4</accession>
<gene>
    <name evidence="1" type="primary">100678769</name>
</gene>
<proteinExistence type="predicted"/>
<dbReference type="InParanoid" id="A0A7M7GMY4"/>
<reference evidence="1" key="1">
    <citation type="submission" date="2021-01" db="UniProtKB">
        <authorList>
            <consortium name="EnsemblMetazoa"/>
        </authorList>
    </citation>
    <scope>IDENTIFICATION</scope>
</reference>
<protein>
    <submittedName>
        <fullName evidence="1">Uncharacterized protein</fullName>
    </submittedName>
</protein>
<dbReference type="AlphaFoldDB" id="A0A7M7GMY4"/>